<organism evidence="8">
    <name type="scientific">marine metagenome</name>
    <dbReference type="NCBI Taxonomy" id="408172"/>
    <lineage>
        <taxon>unclassified sequences</taxon>
        <taxon>metagenomes</taxon>
        <taxon>ecological metagenomes</taxon>
    </lineage>
</organism>
<evidence type="ECO:0000256" key="2">
    <source>
        <dbReference type="ARBA" id="ARBA00022448"/>
    </source>
</evidence>
<dbReference type="PANTHER" id="PTHR43297:SF13">
    <property type="entry name" value="NICKEL ABC TRANSPORTER, ATP-BINDING PROTEIN"/>
    <property type="match status" value="1"/>
</dbReference>
<accession>A0A382ZEK6</accession>
<name>A0A382ZEK6_9ZZZZ</name>
<keyword evidence="5" id="KW-0406">Ion transport</keyword>
<dbReference type="SUPFAM" id="SSF52540">
    <property type="entry name" value="P-loop containing nucleoside triphosphate hydrolases"/>
    <property type="match status" value="1"/>
</dbReference>
<keyword evidence="3" id="KW-1003">Cell membrane</keyword>
<sequence length="178" mass="20309">MNLKARNIVEANNLTIIYPSNNKSVLRNFNLKINKNEHTAIIGESGCGKSTFAKSIVQMLPQNTICEGDLIVDRKDLRKISKKELMIFRRTRIGFIYQDSIQKLNPLMTVGDHLYELLKIHLPSKSNKYISQIVKETFNKVGIEKNRLRSFPHEFSGGMRQRVCIALAIALKPNLLIA</sequence>
<feature type="non-terminal residue" evidence="8">
    <location>
        <position position="178"/>
    </location>
</feature>
<dbReference type="Pfam" id="PF00005">
    <property type="entry name" value="ABC_tran"/>
    <property type="match status" value="1"/>
</dbReference>
<dbReference type="Gene3D" id="3.40.50.300">
    <property type="entry name" value="P-loop containing nucleotide triphosphate hydrolases"/>
    <property type="match status" value="1"/>
</dbReference>
<dbReference type="EMBL" id="UINC01183266">
    <property type="protein sequence ID" value="SVD93937.1"/>
    <property type="molecule type" value="Genomic_DNA"/>
</dbReference>
<dbReference type="InterPro" id="IPR027417">
    <property type="entry name" value="P-loop_NTPase"/>
</dbReference>
<dbReference type="GO" id="GO:0006811">
    <property type="term" value="P:monoatomic ion transport"/>
    <property type="evidence" value="ECO:0007669"/>
    <property type="project" value="UniProtKB-KW"/>
</dbReference>
<dbReference type="InterPro" id="IPR003439">
    <property type="entry name" value="ABC_transporter-like_ATP-bd"/>
</dbReference>
<dbReference type="AlphaFoldDB" id="A0A382ZEK6"/>
<comment type="subcellular location">
    <subcellularLocation>
        <location evidence="1">Membrane</location>
    </subcellularLocation>
</comment>
<evidence type="ECO:0000256" key="6">
    <source>
        <dbReference type="ARBA" id="ARBA00023136"/>
    </source>
</evidence>
<dbReference type="GO" id="GO:0016887">
    <property type="term" value="F:ATP hydrolysis activity"/>
    <property type="evidence" value="ECO:0007669"/>
    <property type="project" value="InterPro"/>
</dbReference>
<dbReference type="PANTHER" id="PTHR43297">
    <property type="entry name" value="OLIGOPEPTIDE TRANSPORT ATP-BINDING PROTEIN APPD"/>
    <property type="match status" value="1"/>
</dbReference>
<gene>
    <name evidence="8" type="ORF">METZ01_LOCUS446791</name>
</gene>
<evidence type="ECO:0000256" key="5">
    <source>
        <dbReference type="ARBA" id="ARBA00023065"/>
    </source>
</evidence>
<evidence type="ECO:0000256" key="3">
    <source>
        <dbReference type="ARBA" id="ARBA00022475"/>
    </source>
</evidence>
<feature type="domain" description="ABC transporter" evidence="7">
    <location>
        <begin position="26"/>
        <end position="177"/>
    </location>
</feature>
<protein>
    <recommendedName>
        <fullName evidence="7">ABC transporter domain-containing protein</fullName>
    </recommendedName>
</protein>
<evidence type="ECO:0000313" key="8">
    <source>
        <dbReference type="EMBL" id="SVD93937.1"/>
    </source>
</evidence>
<keyword evidence="6" id="KW-0472">Membrane</keyword>
<reference evidence="8" key="1">
    <citation type="submission" date="2018-05" db="EMBL/GenBank/DDBJ databases">
        <authorList>
            <person name="Lanie J.A."/>
            <person name="Ng W.-L."/>
            <person name="Kazmierczak K.M."/>
            <person name="Andrzejewski T.M."/>
            <person name="Davidsen T.M."/>
            <person name="Wayne K.J."/>
            <person name="Tettelin H."/>
            <person name="Glass J.I."/>
            <person name="Rusch D."/>
            <person name="Podicherti R."/>
            <person name="Tsui H.-C.T."/>
            <person name="Winkler M.E."/>
        </authorList>
    </citation>
    <scope>NUCLEOTIDE SEQUENCE</scope>
</reference>
<dbReference type="InterPro" id="IPR050388">
    <property type="entry name" value="ABC_Ni/Peptide_Import"/>
</dbReference>
<dbReference type="GO" id="GO:0005524">
    <property type="term" value="F:ATP binding"/>
    <property type="evidence" value="ECO:0007669"/>
    <property type="project" value="InterPro"/>
</dbReference>
<keyword evidence="2" id="KW-0813">Transport</keyword>
<proteinExistence type="predicted"/>
<dbReference type="GO" id="GO:0016020">
    <property type="term" value="C:membrane"/>
    <property type="evidence" value="ECO:0007669"/>
    <property type="project" value="UniProtKB-SubCell"/>
</dbReference>
<evidence type="ECO:0000259" key="7">
    <source>
        <dbReference type="Pfam" id="PF00005"/>
    </source>
</evidence>
<evidence type="ECO:0000256" key="4">
    <source>
        <dbReference type="ARBA" id="ARBA00022967"/>
    </source>
</evidence>
<evidence type="ECO:0000256" key="1">
    <source>
        <dbReference type="ARBA" id="ARBA00004370"/>
    </source>
</evidence>
<keyword evidence="4" id="KW-1278">Translocase</keyword>